<dbReference type="OrthoDB" id="311329at2"/>
<dbReference type="Proteomes" id="UP000317496">
    <property type="component" value="Chromosome"/>
</dbReference>
<evidence type="ECO:0000259" key="2">
    <source>
        <dbReference type="Pfam" id="PF13372"/>
    </source>
</evidence>
<reference evidence="3 4" key="1">
    <citation type="submission" date="2019-07" db="EMBL/GenBank/DDBJ databases">
        <title>Genome sequencing for Ferrovibrio sp. K5.</title>
        <authorList>
            <person name="Park S.-J."/>
        </authorList>
    </citation>
    <scope>NUCLEOTIDE SEQUENCE [LARGE SCALE GENOMIC DNA]</scope>
    <source>
        <strain evidence="3 4">K5</strain>
    </source>
</reference>
<evidence type="ECO:0000313" key="3">
    <source>
        <dbReference type="EMBL" id="QDO97857.1"/>
    </source>
</evidence>
<name>A0A516H253_9PROT</name>
<dbReference type="InterPro" id="IPR025388">
    <property type="entry name" value="Alginate_export_dom"/>
</dbReference>
<feature type="signal peptide" evidence="1">
    <location>
        <begin position="1"/>
        <end position="20"/>
    </location>
</feature>
<feature type="chain" id="PRO_5022196164" description="Alginate export domain-containing protein" evidence="1">
    <location>
        <begin position="21"/>
        <end position="483"/>
    </location>
</feature>
<evidence type="ECO:0000256" key="1">
    <source>
        <dbReference type="SAM" id="SignalP"/>
    </source>
</evidence>
<accession>A0A516H253</accession>
<sequence>MRRPLRLLTALCLATPAAFAGEDEREKPGQRLNFGDLELGLTLDAGLGLFGVTNAQNGLGSLSSHGVRQGGRRWAEGYVAPGLEAEYQLNNSTLYGGLRAAASITRGDGEAQRNAVTDMRPESLSLSEAYLGWKSGQSFAAFGEDAIDASVGRQGFLIGDGFLIADGTLDSFRRNNYVVGPREAFDRTAILRLNTAPVRADLFRLESNTDQHFMRGKDSAATALHGANVEWFTSASQDEGRREYEARQWYLGATVLTITDADEDISPARDGMNVYAVRSGGALLSAWGDGWQDAALYSEFARQRNDTAGRQLRAEAWYVEPQYTFSALPWQPRLSYRYMHFSGDSNTGDSISRGWDPLFTAGGPRGYGSWDLGEIYARYVGSNSNLNSHMVHLKLQPEADLTLGAVFYRHSYDKPDTANGVTSDRLQDEVNVYAVWATPLPGLEIAAVLGAARAGRGLRQSLGTDDATDKTTWLGQMVFSYSY</sequence>
<proteinExistence type="predicted"/>
<dbReference type="EMBL" id="CP041636">
    <property type="protein sequence ID" value="QDO97857.1"/>
    <property type="molecule type" value="Genomic_DNA"/>
</dbReference>
<dbReference type="RefSeq" id="WP_144068838.1">
    <property type="nucleotide sequence ID" value="NZ_CP041636.1"/>
</dbReference>
<gene>
    <name evidence="3" type="ORF">FNB15_11525</name>
</gene>
<protein>
    <recommendedName>
        <fullName evidence="2">Alginate export domain-containing protein</fullName>
    </recommendedName>
</protein>
<evidence type="ECO:0000313" key="4">
    <source>
        <dbReference type="Proteomes" id="UP000317496"/>
    </source>
</evidence>
<dbReference type="AlphaFoldDB" id="A0A516H253"/>
<keyword evidence="1" id="KW-0732">Signal</keyword>
<organism evidence="3 4">
    <name type="scientific">Ferrovibrio terrae</name>
    <dbReference type="NCBI Taxonomy" id="2594003"/>
    <lineage>
        <taxon>Bacteria</taxon>
        <taxon>Pseudomonadati</taxon>
        <taxon>Pseudomonadota</taxon>
        <taxon>Alphaproteobacteria</taxon>
        <taxon>Rhodospirillales</taxon>
        <taxon>Rhodospirillaceae</taxon>
        <taxon>Ferrovibrio</taxon>
    </lineage>
</organism>
<keyword evidence="4" id="KW-1185">Reference proteome</keyword>
<feature type="domain" description="Alginate export" evidence="2">
    <location>
        <begin position="110"/>
        <end position="416"/>
    </location>
</feature>
<dbReference type="Pfam" id="PF13372">
    <property type="entry name" value="Alginate_exp"/>
    <property type="match status" value="1"/>
</dbReference>
<dbReference type="KEGG" id="fer:FNB15_11525"/>